<protein>
    <submittedName>
        <fullName evidence="1">Uncharacterized protein</fullName>
    </submittedName>
</protein>
<keyword evidence="2" id="KW-1185">Reference proteome</keyword>
<dbReference type="RefSeq" id="WP_066405197.1">
    <property type="nucleotide sequence ID" value="NZ_CP011390.1"/>
</dbReference>
<evidence type="ECO:0000313" key="2">
    <source>
        <dbReference type="Proteomes" id="UP000077177"/>
    </source>
</evidence>
<reference evidence="2" key="1">
    <citation type="submission" date="2015-01" db="EMBL/GenBank/DDBJ databases">
        <title>Flavisolibacter sp./LCS9/ whole genome sequencing.</title>
        <authorList>
            <person name="Kim M.K."/>
            <person name="Srinivasan S."/>
            <person name="Lee J.-J."/>
        </authorList>
    </citation>
    <scope>NUCLEOTIDE SEQUENCE [LARGE SCALE GENOMIC DNA]</scope>
    <source>
        <strain evidence="2">LCS9</strain>
    </source>
</reference>
<accession>A0A172TWF7</accession>
<evidence type="ECO:0000313" key="1">
    <source>
        <dbReference type="EMBL" id="ANE51312.1"/>
    </source>
</evidence>
<gene>
    <name evidence="1" type="ORF">SY85_13110</name>
</gene>
<dbReference type="OrthoDB" id="1263828at2"/>
<sequence>MTQYFKRFWDETTGDPLTDSWGTSTYYFETDINGDVLRQIEVYSNGRKLKYDSVHIEDEYGGLSQAALDLDGFSEFKIDQQEFEEAWSA</sequence>
<organism evidence="1 2">
    <name type="scientific">Flavisolibacter tropicus</name>
    <dbReference type="NCBI Taxonomy" id="1492898"/>
    <lineage>
        <taxon>Bacteria</taxon>
        <taxon>Pseudomonadati</taxon>
        <taxon>Bacteroidota</taxon>
        <taxon>Chitinophagia</taxon>
        <taxon>Chitinophagales</taxon>
        <taxon>Chitinophagaceae</taxon>
        <taxon>Flavisolibacter</taxon>
    </lineage>
</organism>
<dbReference type="AlphaFoldDB" id="A0A172TWF7"/>
<dbReference type="Proteomes" id="UP000077177">
    <property type="component" value="Chromosome"/>
</dbReference>
<dbReference type="EMBL" id="CP011390">
    <property type="protein sequence ID" value="ANE51312.1"/>
    <property type="molecule type" value="Genomic_DNA"/>
</dbReference>
<dbReference type="KEGG" id="fla:SY85_13110"/>
<proteinExistence type="predicted"/>
<reference evidence="1 2" key="2">
    <citation type="journal article" date="2016" name="Int. J. Syst. Evol. Microbiol.">
        <title>Flavisolibacter tropicus sp. nov., isolated from tropical soil.</title>
        <authorList>
            <person name="Lee J.J."/>
            <person name="Kang M.S."/>
            <person name="Kim G.S."/>
            <person name="Lee C.S."/>
            <person name="Lim S."/>
            <person name="Lee J."/>
            <person name="Roh S.H."/>
            <person name="Kang H."/>
            <person name="Ha J.M."/>
            <person name="Bae S."/>
            <person name="Jung H.Y."/>
            <person name="Kim M.K."/>
        </authorList>
    </citation>
    <scope>NUCLEOTIDE SEQUENCE [LARGE SCALE GENOMIC DNA]</scope>
    <source>
        <strain evidence="1 2">LCS9</strain>
    </source>
</reference>
<name>A0A172TWF7_9BACT</name>